<comment type="cofactor">
    <cofactor evidence="9">
        <name>Mg(2+)</name>
        <dbReference type="ChEBI" id="CHEBI:18420"/>
    </cofactor>
</comment>
<dbReference type="PANTHER" id="PTHR21342">
    <property type="entry name" value="PHOSPHOPANTETHEINE ADENYLYLTRANSFERASE"/>
    <property type="match status" value="1"/>
</dbReference>
<evidence type="ECO:0000259" key="10">
    <source>
        <dbReference type="Pfam" id="PF01467"/>
    </source>
</evidence>
<keyword evidence="5 9" id="KW-0067">ATP-binding</keyword>
<gene>
    <name evidence="9" type="primary">coaD</name>
    <name evidence="11" type="ORF">GA0074704_3469</name>
</gene>
<accession>A0A1C5IIE1</accession>
<dbReference type="HAMAP" id="MF_00151">
    <property type="entry name" value="PPAT_bact"/>
    <property type="match status" value="1"/>
</dbReference>
<keyword evidence="4 9" id="KW-0547">Nucleotide-binding</keyword>
<evidence type="ECO:0000313" key="11">
    <source>
        <dbReference type="EMBL" id="SCG58140.1"/>
    </source>
</evidence>
<evidence type="ECO:0000256" key="4">
    <source>
        <dbReference type="ARBA" id="ARBA00022741"/>
    </source>
</evidence>
<feature type="binding site" evidence="9">
    <location>
        <position position="27"/>
    </location>
    <ligand>
        <name>ATP</name>
        <dbReference type="ChEBI" id="CHEBI:30616"/>
    </ligand>
</feature>
<comment type="pathway">
    <text evidence="9">Cofactor biosynthesis; coenzyme A biosynthesis; CoA from (R)-pantothenate: step 4/5.</text>
</comment>
<dbReference type="EC" id="2.7.7.3" evidence="9"/>
<proteinExistence type="inferred from homology"/>
<dbReference type="Proteomes" id="UP000198210">
    <property type="component" value="Chromosome I"/>
</dbReference>
<comment type="subunit">
    <text evidence="9">Homohexamer.</text>
</comment>
<dbReference type="Gene3D" id="3.40.50.620">
    <property type="entry name" value="HUPs"/>
    <property type="match status" value="1"/>
</dbReference>
<dbReference type="Pfam" id="PF01467">
    <property type="entry name" value="CTP_transf_like"/>
    <property type="match status" value="1"/>
</dbReference>
<dbReference type="PRINTS" id="PR01020">
    <property type="entry name" value="LPSBIOSNTHSS"/>
</dbReference>
<dbReference type="SUPFAM" id="SSF52374">
    <property type="entry name" value="Nucleotidylyl transferase"/>
    <property type="match status" value="1"/>
</dbReference>
<dbReference type="GO" id="GO:0005524">
    <property type="term" value="F:ATP binding"/>
    <property type="evidence" value="ECO:0007669"/>
    <property type="project" value="UniProtKB-KW"/>
</dbReference>
<keyword evidence="3 9" id="KW-0548">Nucleotidyltransferase</keyword>
<feature type="binding site" evidence="9">
    <location>
        <position position="109"/>
    </location>
    <ligand>
        <name>ATP</name>
        <dbReference type="ChEBI" id="CHEBI:30616"/>
    </ligand>
</feature>
<organism evidence="11 12">
    <name type="scientific">Micromonospora siamensis</name>
    <dbReference type="NCBI Taxonomy" id="299152"/>
    <lineage>
        <taxon>Bacteria</taxon>
        <taxon>Bacillati</taxon>
        <taxon>Actinomycetota</taxon>
        <taxon>Actinomycetes</taxon>
        <taxon>Micromonosporales</taxon>
        <taxon>Micromonosporaceae</taxon>
        <taxon>Micromonospora</taxon>
    </lineage>
</organism>
<evidence type="ECO:0000256" key="7">
    <source>
        <dbReference type="ARBA" id="ARBA00022993"/>
    </source>
</evidence>
<dbReference type="UniPathway" id="UPA00241">
    <property type="reaction ID" value="UER00355"/>
</dbReference>
<comment type="catalytic activity">
    <reaction evidence="8 9">
        <text>(R)-4'-phosphopantetheine + ATP + H(+) = 3'-dephospho-CoA + diphosphate</text>
        <dbReference type="Rhea" id="RHEA:19801"/>
        <dbReference type="ChEBI" id="CHEBI:15378"/>
        <dbReference type="ChEBI" id="CHEBI:30616"/>
        <dbReference type="ChEBI" id="CHEBI:33019"/>
        <dbReference type="ChEBI" id="CHEBI:57328"/>
        <dbReference type="ChEBI" id="CHEBI:61723"/>
        <dbReference type="EC" id="2.7.7.3"/>
    </reaction>
</comment>
<feature type="site" description="Transition state stabilizer" evidence="9">
    <location>
        <position position="27"/>
    </location>
</feature>
<dbReference type="InterPro" id="IPR014729">
    <property type="entry name" value="Rossmann-like_a/b/a_fold"/>
</dbReference>
<dbReference type="GO" id="GO:0005737">
    <property type="term" value="C:cytoplasm"/>
    <property type="evidence" value="ECO:0007669"/>
    <property type="project" value="UniProtKB-SubCell"/>
</dbReference>
<evidence type="ECO:0000256" key="3">
    <source>
        <dbReference type="ARBA" id="ARBA00022695"/>
    </source>
</evidence>
<keyword evidence="2 9" id="KW-0808">Transferase</keyword>
<comment type="similarity">
    <text evidence="9">Belongs to the bacterial CoaD family.</text>
</comment>
<dbReference type="GO" id="GO:0015937">
    <property type="term" value="P:coenzyme A biosynthetic process"/>
    <property type="evidence" value="ECO:0007669"/>
    <property type="project" value="UniProtKB-UniRule"/>
</dbReference>
<dbReference type="InterPro" id="IPR004821">
    <property type="entry name" value="Cyt_trans-like"/>
</dbReference>
<keyword evidence="6 9" id="KW-0460">Magnesium</keyword>
<protein>
    <recommendedName>
        <fullName evidence="9">Phosphopantetheine adenylyltransferase</fullName>
        <ecNumber evidence="9">2.7.7.3</ecNumber>
    </recommendedName>
    <alternativeName>
        <fullName evidence="9">Dephospho-CoA pyrophosphorylase</fullName>
    </alternativeName>
    <alternativeName>
        <fullName evidence="9">Pantetheine-phosphate adenylyltransferase</fullName>
        <shortName evidence="9">PPAT</shortName>
    </alternativeName>
</protein>
<dbReference type="InterPro" id="IPR001980">
    <property type="entry name" value="PPAT"/>
</dbReference>
<feature type="binding site" evidence="9">
    <location>
        <position position="19"/>
    </location>
    <ligand>
        <name>substrate</name>
    </ligand>
</feature>
<evidence type="ECO:0000256" key="8">
    <source>
        <dbReference type="ARBA" id="ARBA00029346"/>
    </source>
</evidence>
<evidence type="ECO:0000256" key="1">
    <source>
        <dbReference type="ARBA" id="ARBA00022490"/>
    </source>
</evidence>
<dbReference type="RefSeq" id="WP_088973759.1">
    <property type="nucleotide sequence ID" value="NZ_JBHLYF010000043.1"/>
</dbReference>
<feature type="binding site" evidence="9">
    <location>
        <begin position="132"/>
        <end position="138"/>
    </location>
    <ligand>
        <name>ATP</name>
        <dbReference type="ChEBI" id="CHEBI:30616"/>
    </ligand>
</feature>
<feature type="domain" description="Cytidyltransferase-like" evidence="10">
    <location>
        <begin position="15"/>
        <end position="142"/>
    </location>
</feature>
<evidence type="ECO:0000256" key="9">
    <source>
        <dbReference type="HAMAP-Rule" id="MF_00151"/>
    </source>
</evidence>
<dbReference type="NCBIfam" id="TIGR00125">
    <property type="entry name" value="cyt_tran_rel"/>
    <property type="match status" value="1"/>
</dbReference>
<dbReference type="AlphaFoldDB" id="A0A1C5IIE1"/>
<dbReference type="PANTHER" id="PTHR21342:SF1">
    <property type="entry name" value="PHOSPHOPANTETHEINE ADENYLYLTRANSFERASE"/>
    <property type="match status" value="1"/>
</dbReference>
<keyword evidence="1 9" id="KW-0963">Cytoplasm</keyword>
<feature type="binding site" evidence="9">
    <location>
        <position position="84"/>
    </location>
    <ligand>
        <name>substrate</name>
    </ligand>
</feature>
<comment type="function">
    <text evidence="9">Reversibly transfers an adenylyl group from ATP to 4'-phosphopantetheine, yielding dephospho-CoA (dPCoA) and pyrophosphate.</text>
</comment>
<reference evidence="11 12" key="1">
    <citation type="submission" date="2016-06" db="EMBL/GenBank/DDBJ databases">
        <authorList>
            <person name="Kjaerup R.B."/>
            <person name="Dalgaard T.S."/>
            <person name="Juul-Madsen H.R."/>
        </authorList>
    </citation>
    <scope>NUCLEOTIDE SEQUENCE [LARGE SCALE GENOMIC DNA]</scope>
    <source>
        <strain evidence="11 12">DSM 45097</strain>
    </source>
</reference>
<feature type="binding site" evidence="9">
    <location>
        <begin position="99"/>
        <end position="101"/>
    </location>
    <ligand>
        <name>ATP</name>
        <dbReference type="ChEBI" id="CHEBI:30616"/>
    </ligand>
</feature>
<sequence>MPDPPATGPRRSRCVYPGTFDPFTAGHRDLVDRSRRLFDHVTVLVAVNAGKQPTRTGEQRAREIRAALPADWRNVTVVAWSGLTADYCRLHAATAIVRGVRNASDAEHESRLAAMNETLGVPTVFLPARPELATVSSTAVRATAT</sequence>
<keyword evidence="12" id="KW-1185">Reference proteome</keyword>
<dbReference type="GO" id="GO:0004595">
    <property type="term" value="F:pantetheine-phosphate adenylyltransferase activity"/>
    <property type="evidence" value="ECO:0007669"/>
    <property type="project" value="UniProtKB-UniRule"/>
</dbReference>
<name>A0A1C5IIE1_9ACTN</name>
<comment type="subcellular location">
    <subcellularLocation>
        <location evidence="9">Cytoplasm</location>
    </subcellularLocation>
</comment>
<dbReference type="NCBIfam" id="TIGR01510">
    <property type="entry name" value="coaD_prev_kdtB"/>
    <property type="match status" value="1"/>
</dbReference>
<feature type="binding site" evidence="9">
    <location>
        <position position="98"/>
    </location>
    <ligand>
        <name>substrate</name>
    </ligand>
</feature>
<evidence type="ECO:0000256" key="2">
    <source>
        <dbReference type="ARBA" id="ARBA00022679"/>
    </source>
</evidence>
<evidence type="ECO:0000256" key="5">
    <source>
        <dbReference type="ARBA" id="ARBA00022840"/>
    </source>
</evidence>
<feature type="binding site" evidence="9">
    <location>
        <begin position="19"/>
        <end position="20"/>
    </location>
    <ligand>
        <name>ATP</name>
        <dbReference type="ChEBI" id="CHEBI:30616"/>
    </ligand>
</feature>
<evidence type="ECO:0000313" key="12">
    <source>
        <dbReference type="Proteomes" id="UP000198210"/>
    </source>
</evidence>
<feature type="binding site" evidence="9">
    <location>
        <position position="51"/>
    </location>
    <ligand>
        <name>substrate</name>
    </ligand>
</feature>
<keyword evidence="7 9" id="KW-0173">Coenzyme A biosynthesis</keyword>
<evidence type="ECO:0000256" key="6">
    <source>
        <dbReference type="ARBA" id="ARBA00022842"/>
    </source>
</evidence>
<dbReference type="EMBL" id="LT607751">
    <property type="protein sequence ID" value="SCG58140.1"/>
    <property type="molecule type" value="Genomic_DNA"/>
</dbReference>